<dbReference type="EMBL" id="CAJVPK010000205">
    <property type="protein sequence ID" value="CAG8473982.1"/>
    <property type="molecule type" value="Genomic_DNA"/>
</dbReference>
<evidence type="ECO:0000313" key="2">
    <source>
        <dbReference type="Proteomes" id="UP000789706"/>
    </source>
</evidence>
<dbReference type="PANTHER" id="PTHR28075">
    <property type="entry name" value="CHROMOSOME 16, WHOLE GENOME SHOTGUN SEQUENCE"/>
    <property type="match status" value="1"/>
</dbReference>
<reference evidence="1" key="1">
    <citation type="submission" date="2021-06" db="EMBL/GenBank/DDBJ databases">
        <authorList>
            <person name="Kallberg Y."/>
            <person name="Tangrot J."/>
            <person name="Rosling A."/>
        </authorList>
    </citation>
    <scope>NUCLEOTIDE SEQUENCE</scope>
    <source>
        <strain evidence="1">AZ414A</strain>
    </source>
</reference>
<evidence type="ECO:0000313" key="1">
    <source>
        <dbReference type="EMBL" id="CAG8473982.1"/>
    </source>
</evidence>
<dbReference type="PANTHER" id="PTHR28075:SF1">
    <property type="entry name" value="DUF1748-DOMAIN-CONTAINING PROTEIN"/>
    <property type="match status" value="1"/>
</dbReference>
<comment type="caution">
    <text evidence="1">The sequence shown here is derived from an EMBL/GenBank/DDBJ whole genome shotgun (WGS) entry which is preliminary data.</text>
</comment>
<proteinExistence type="predicted"/>
<protein>
    <submittedName>
        <fullName evidence="1">1701_t:CDS:1</fullName>
    </submittedName>
</protein>
<accession>A0A9N8W7V0</accession>
<organism evidence="1 2">
    <name type="scientific">Diversispora eburnea</name>
    <dbReference type="NCBI Taxonomy" id="1213867"/>
    <lineage>
        <taxon>Eukaryota</taxon>
        <taxon>Fungi</taxon>
        <taxon>Fungi incertae sedis</taxon>
        <taxon>Mucoromycota</taxon>
        <taxon>Glomeromycotina</taxon>
        <taxon>Glomeromycetes</taxon>
        <taxon>Diversisporales</taxon>
        <taxon>Diversisporaceae</taxon>
        <taxon>Diversispora</taxon>
    </lineage>
</organism>
<keyword evidence="2" id="KW-1185">Reference proteome</keyword>
<name>A0A9N8W7V0_9GLOM</name>
<dbReference type="OrthoDB" id="16824at2759"/>
<dbReference type="Proteomes" id="UP000789706">
    <property type="component" value="Unassembled WGS sequence"/>
</dbReference>
<dbReference type="AlphaFoldDB" id="A0A9N8W7V0"/>
<gene>
    <name evidence="1" type="ORF">DEBURN_LOCUS3298</name>
</gene>
<dbReference type="InterPro" id="IPR013726">
    <property type="entry name" value="Mitofissin"/>
</dbReference>
<sequence>MLGKLFHYSADAILIATILAGVKRSTGLTFNPSRIENAALRSVVESFLGIGEWLFDKSIGYVSTSEYFERRRNGNENRVLRE</sequence>
<dbReference type="GO" id="GO:0005737">
    <property type="term" value="C:cytoplasm"/>
    <property type="evidence" value="ECO:0007669"/>
    <property type="project" value="TreeGrafter"/>
</dbReference>
<dbReference type="Pfam" id="PF08520">
    <property type="entry name" value="Mitofissin"/>
    <property type="match status" value="1"/>
</dbReference>